<reference evidence="1 2" key="1">
    <citation type="journal article" date="2022" name="DNA Res.">
        <title>Chromosomal-level genome assembly of the orchid tree Bauhinia variegata (Leguminosae; Cercidoideae) supports the allotetraploid origin hypothesis of Bauhinia.</title>
        <authorList>
            <person name="Zhong Y."/>
            <person name="Chen Y."/>
            <person name="Zheng D."/>
            <person name="Pang J."/>
            <person name="Liu Y."/>
            <person name="Luo S."/>
            <person name="Meng S."/>
            <person name="Qian L."/>
            <person name="Wei D."/>
            <person name="Dai S."/>
            <person name="Zhou R."/>
        </authorList>
    </citation>
    <scope>NUCLEOTIDE SEQUENCE [LARGE SCALE GENOMIC DNA]</scope>
    <source>
        <strain evidence="1">BV-YZ2020</strain>
    </source>
</reference>
<evidence type="ECO:0000313" key="1">
    <source>
        <dbReference type="EMBL" id="KAI4315006.1"/>
    </source>
</evidence>
<keyword evidence="2" id="KW-1185">Reference proteome</keyword>
<name>A0ACB9LUQ5_BAUVA</name>
<comment type="caution">
    <text evidence="1">The sequence shown here is derived from an EMBL/GenBank/DDBJ whole genome shotgun (WGS) entry which is preliminary data.</text>
</comment>
<proteinExistence type="predicted"/>
<evidence type="ECO:0000313" key="2">
    <source>
        <dbReference type="Proteomes" id="UP000828941"/>
    </source>
</evidence>
<gene>
    <name evidence="1" type="ORF">L6164_027859</name>
</gene>
<accession>A0ACB9LUQ5</accession>
<dbReference type="EMBL" id="CM039436">
    <property type="protein sequence ID" value="KAI4315006.1"/>
    <property type="molecule type" value="Genomic_DNA"/>
</dbReference>
<sequence>MNCSIVLITITTHGHGATASASKASGCLRQRCYWGVHGLLSRQEWRRRHAHLRNLTWLAPLLEKPVGPLARTSFSLHRSLSEELDDPQSYGYGALTTVSLALTELENPPSPSGSRGSSVPSWVDGQARSRRMIGPRETTAQVHPLLFSRTLLNNAVENHGVEVVIGKLERVGIEGGRVGSVGLEGGRIIDADAVVLALGPWSSKLELLSSLFRVYGLKDNAKPTL</sequence>
<dbReference type="Proteomes" id="UP000828941">
    <property type="component" value="Chromosome 11"/>
</dbReference>
<organism evidence="1 2">
    <name type="scientific">Bauhinia variegata</name>
    <name type="common">Purple orchid tree</name>
    <name type="synonym">Phanera variegata</name>
    <dbReference type="NCBI Taxonomy" id="167791"/>
    <lineage>
        <taxon>Eukaryota</taxon>
        <taxon>Viridiplantae</taxon>
        <taxon>Streptophyta</taxon>
        <taxon>Embryophyta</taxon>
        <taxon>Tracheophyta</taxon>
        <taxon>Spermatophyta</taxon>
        <taxon>Magnoliopsida</taxon>
        <taxon>eudicotyledons</taxon>
        <taxon>Gunneridae</taxon>
        <taxon>Pentapetalae</taxon>
        <taxon>rosids</taxon>
        <taxon>fabids</taxon>
        <taxon>Fabales</taxon>
        <taxon>Fabaceae</taxon>
        <taxon>Cercidoideae</taxon>
        <taxon>Cercideae</taxon>
        <taxon>Bauhiniinae</taxon>
        <taxon>Bauhinia</taxon>
    </lineage>
</organism>
<protein>
    <submittedName>
        <fullName evidence="1">Uncharacterized protein</fullName>
    </submittedName>
</protein>